<dbReference type="GO" id="GO:0006508">
    <property type="term" value="P:proteolysis"/>
    <property type="evidence" value="ECO:0007669"/>
    <property type="project" value="UniProtKB-KW"/>
</dbReference>
<keyword evidence="8" id="KW-1185">Reference proteome</keyword>
<keyword evidence="5" id="KW-0325">Glycoprotein</keyword>
<reference evidence="7" key="1">
    <citation type="journal article" date="2020" name="Stud. Mycol.">
        <title>101 Dothideomycetes genomes: a test case for predicting lifestyles and emergence of pathogens.</title>
        <authorList>
            <person name="Haridas S."/>
            <person name="Albert R."/>
            <person name="Binder M."/>
            <person name="Bloem J."/>
            <person name="Labutti K."/>
            <person name="Salamov A."/>
            <person name="Andreopoulos B."/>
            <person name="Baker S."/>
            <person name="Barry K."/>
            <person name="Bills G."/>
            <person name="Bluhm B."/>
            <person name="Cannon C."/>
            <person name="Castanera R."/>
            <person name="Culley D."/>
            <person name="Daum C."/>
            <person name="Ezra D."/>
            <person name="Gonzalez J."/>
            <person name="Henrissat B."/>
            <person name="Kuo A."/>
            <person name="Liang C."/>
            <person name="Lipzen A."/>
            <person name="Lutzoni F."/>
            <person name="Magnuson J."/>
            <person name="Mondo S."/>
            <person name="Nolan M."/>
            <person name="Ohm R."/>
            <person name="Pangilinan J."/>
            <person name="Park H.-J."/>
            <person name="Ramirez L."/>
            <person name="Alfaro M."/>
            <person name="Sun H."/>
            <person name="Tritt A."/>
            <person name="Yoshinaga Y."/>
            <person name="Zwiers L.-H."/>
            <person name="Turgeon B."/>
            <person name="Goodwin S."/>
            <person name="Spatafora J."/>
            <person name="Crous P."/>
            <person name="Grigoriev I."/>
        </authorList>
    </citation>
    <scope>NUCLEOTIDE SEQUENCE</scope>
    <source>
        <strain evidence="7">CBS 122681</strain>
    </source>
</reference>
<evidence type="ECO:0000256" key="1">
    <source>
        <dbReference type="ARBA" id="ARBA00011079"/>
    </source>
</evidence>
<evidence type="ECO:0000313" key="8">
    <source>
        <dbReference type="Proteomes" id="UP000799324"/>
    </source>
</evidence>
<protein>
    <recommendedName>
        <fullName evidence="9">Peptidase S28</fullName>
    </recommendedName>
</protein>
<evidence type="ECO:0000256" key="6">
    <source>
        <dbReference type="SAM" id="SignalP"/>
    </source>
</evidence>
<keyword evidence="2" id="KW-0645">Protease</keyword>
<dbReference type="InterPro" id="IPR008758">
    <property type="entry name" value="Peptidase_S28"/>
</dbReference>
<keyword evidence="3 6" id="KW-0732">Signal</keyword>
<evidence type="ECO:0000256" key="4">
    <source>
        <dbReference type="ARBA" id="ARBA00022801"/>
    </source>
</evidence>
<evidence type="ECO:0000256" key="5">
    <source>
        <dbReference type="ARBA" id="ARBA00023180"/>
    </source>
</evidence>
<dbReference type="GO" id="GO:0070008">
    <property type="term" value="F:serine-type exopeptidase activity"/>
    <property type="evidence" value="ECO:0007669"/>
    <property type="project" value="InterPro"/>
</dbReference>
<dbReference type="PANTHER" id="PTHR11010">
    <property type="entry name" value="PROTEASE S28 PRO-X CARBOXYPEPTIDASE-RELATED"/>
    <property type="match status" value="1"/>
</dbReference>
<comment type="similarity">
    <text evidence="1">Belongs to the peptidase S28 family.</text>
</comment>
<dbReference type="Proteomes" id="UP000799324">
    <property type="component" value="Unassembled WGS sequence"/>
</dbReference>
<evidence type="ECO:0000256" key="3">
    <source>
        <dbReference type="ARBA" id="ARBA00022729"/>
    </source>
</evidence>
<dbReference type="Gene3D" id="3.40.50.1820">
    <property type="entry name" value="alpha/beta hydrolase"/>
    <property type="match status" value="2"/>
</dbReference>
<dbReference type="Pfam" id="PF05577">
    <property type="entry name" value="Peptidase_S28"/>
    <property type="match status" value="1"/>
</dbReference>
<evidence type="ECO:0000256" key="2">
    <source>
        <dbReference type="ARBA" id="ARBA00022670"/>
    </source>
</evidence>
<name>A0A6A6SPM1_9PLEO</name>
<gene>
    <name evidence="7" type="ORF">K491DRAFT_610346</name>
</gene>
<feature type="signal peptide" evidence="6">
    <location>
        <begin position="1"/>
        <end position="22"/>
    </location>
</feature>
<dbReference type="GO" id="GO:0008239">
    <property type="term" value="F:dipeptidyl-peptidase activity"/>
    <property type="evidence" value="ECO:0007669"/>
    <property type="project" value="TreeGrafter"/>
</dbReference>
<evidence type="ECO:0008006" key="9">
    <source>
        <dbReference type="Google" id="ProtNLM"/>
    </source>
</evidence>
<organism evidence="7 8">
    <name type="scientific">Lophiostoma macrostomum CBS 122681</name>
    <dbReference type="NCBI Taxonomy" id="1314788"/>
    <lineage>
        <taxon>Eukaryota</taxon>
        <taxon>Fungi</taxon>
        <taxon>Dikarya</taxon>
        <taxon>Ascomycota</taxon>
        <taxon>Pezizomycotina</taxon>
        <taxon>Dothideomycetes</taxon>
        <taxon>Pleosporomycetidae</taxon>
        <taxon>Pleosporales</taxon>
        <taxon>Lophiostomataceae</taxon>
        <taxon>Lophiostoma</taxon>
    </lineage>
</organism>
<dbReference type="AlphaFoldDB" id="A0A6A6SPM1"/>
<dbReference type="OrthoDB" id="1735038at2759"/>
<keyword evidence="4" id="KW-0378">Hydrolase</keyword>
<accession>A0A6A6SPM1</accession>
<dbReference type="EMBL" id="MU004484">
    <property type="protein sequence ID" value="KAF2649649.1"/>
    <property type="molecule type" value="Genomic_DNA"/>
</dbReference>
<dbReference type="SUPFAM" id="SSF53474">
    <property type="entry name" value="alpha/beta-Hydrolases"/>
    <property type="match status" value="1"/>
</dbReference>
<evidence type="ECO:0000313" key="7">
    <source>
        <dbReference type="EMBL" id="KAF2649649.1"/>
    </source>
</evidence>
<sequence length="540" mass="61124">MLISPSSVALFLALSIFKFATASPHWILAEQDSIATSSLHIRRQTPNTNIEELYVELPIDHNDTSATLNGSNTFWHRYWVDDEFYQDGGPVFIYDVGELDGSTKYENFLTNDTVYFRQLMRNYSGIGIVWEHRYYGNSTPVVIDSNTTAEDLKYLNTQQSLADLDAFARQFSSPQTNLSLTPDAVPWVMTGGSYPAMRAVFMRNWYPDTIYAAFASSAPVEASVDMSFYWDPVPKGMRAYGYGNCTNDIHTAIVHMDKLMEDPAKAAALKVKFLGLGADKNDNPTFADALNCIFWYWQGWGMGTTQTFQLRDFCDYIETDPATNDTAPEEGWAASKGVDYTIDRWASYPKFITVVNLFLDTNCTGSQTEEVPDCDLNKPFTDPSTIAWTWQYCTQWGEFQYYNAGPDQIISKYNDLQHQIDICHRQFPTGLPEVPDTNATNAIFGGWSTRPSNTYWSGGEFDPWRTLSPLSDEPFAPNVTTFTEPPECGVGSDLDEIFGYIMPNSEHEFDITAKGTEWPESVEVFTKALDKWLKCYKPKV</sequence>
<dbReference type="InterPro" id="IPR029058">
    <property type="entry name" value="AB_hydrolase_fold"/>
</dbReference>
<proteinExistence type="inferred from homology"/>
<dbReference type="PANTHER" id="PTHR11010:SF109">
    <property type="entry name" value="PEPTIDASE, FAMILY S28, PUTATIVE (AFU_ORTHOLOGUE AFUA_4G03790)-RELATED"/>
    <property type="match status" value="1"/>
</dbReference>
<feature type="chain" id="PRO_5025431135" description="Peptidase S28" evidence="6">
    <location>
        <begin position="23"/>
        <end position="540"/>
    </location>
</feature>